<dbReference type="InterPro" id="IPR021878">
    <property type="entry name" value="TgpA_N"/>
</dbReference>
<feature type="domain" description="Transglutaminase-like" evidence="2">
    <location>
        <begin position="411"/>
        <end position="481"/>
    </location>
</feature>
<evidence type="ECO:0000313" key="4">
    <source>
        <dbReference type="Proteomes" id="UP000256561"/>
    </source>
</evidence>
<dbReference type="AlphaFoldDB" id="A0A3D8MB10"/>
<dbReference type="PANTHER" id="PTHR42736">
    <property type="entry name" value="PROTEIN-GLUTAMINE GAMMA-GLUTAMYLTRANSFERASE"/>
    <property type="match status" value="1"/>
</dbReference>
<feature type="transmembrane region" description="Helical" evidence="1">
    <location>
        <begin position="62"/>
        <end position="78"/>
    </location>
</feature>
<dbReference type="OrthoDB" id="9804872at2"/>
<evidence type="ECO:0000259" key="2">
    <source>
        <dbReference type="SMART" id="SM00460"/>
    </source>
</evidence>
<dbReference type="EMBL" id="QRHA01000003">
    <property type="protein sequence ID" value="RDV27564.1"/>
    <property type="molecule type" value="Genomic_DNA"/>
</dbReference>
<dbReference type="Proteomes" id="UP000256561">
    <property type="component" value="Unassembled WGS sequence"/>
</dbReference>
<sequence>MKAGRLPIAGNRNSLIIALVFAVLSISLYSPLMLWVLLLALCAVTVRVALYLGWYHHAPNHRTVNLLAILSASTLAWFSSELGFLLSMVNLLVMACSLKLMLLKNRRDFLQLFICGLFILGCGYIFTQTLFSALFYLAVLVALLIAQFGAYAPRMPLKQQLRQLLTLCVQASPIALVLFIVLPKLPPMWQMPAAKSAATGLSEKVTPGDIARLSQSSDLVFNATFNNALPDMKDRYWRALTLEHFDGKSWQVSPLRKNTREKQQWMNMEFAPAVSGPAYQYQVIAEPSGQRWLYAMDLAVPGDSASRAAIWQSNDYLLIAHQPLMSKWAYQVNSYPHVPLNQASFPFDQRINLQLPDNGNPKTRQWVSQLRQRYPEDGALLNALMDHFANAGFRYTLEPPVMPIDPVDTFLFEHKSGFCSHYASAMAYALRLAGIPARMVTGYHGGSLLTDQVLSVHQYDAHAWIEAHLGDSGWVRFDPTSVVAPARIRFGLEQAINESGESYTRNPFYGLKQFALLAELNHLFANIDYLWSRWVLGFNANRQQDLFQWLLGSLTPLRLTLLFLAVLALIAGLLALYFLPGWRKPARPKHVRLYQQAEVLVSTHTGQARNNQPVGAYCAKVSPLLPETAAQQFKTLCNAFEVIEYKSSPPNTSALLAMRRAQKKLFRALKHSHSSVA</sequence>
<feature type="transmembrane region" description="Helical" evidence="1">
    <location>
        <begin position="109"/>
        <end position="127"/>
    </location>
</feature>
<comment type="caution">
    <text evidence="3">The sequence shown here is derived from an EMBL/GenBank/DDBJ whole genome shotgun (WGS) entry which is preliminary data.</text>
</comment>
<feature type="transmembrane region" description="Helical" evidence="1">
    <location>
        <begin position="35"/>
        <end position="55"/>
    </location>
</feature>
<keyword evidence="1" id="KW-0472">Membrane</keyword>
<dbReference type="RefSeq" id="WP_115592463.1">
    <property type="nucleotide sequence ID" value="NZ_QRHA01000003.1"/>
</dbReference>
<evidence type="ECO:0000313" key="3">
    <source>
        <dbReference type="EMBL" id="RDV27564.1"/>
    </source>
</evidence>
<dbReference type="SUPFAM" id="SSF54001">
    <property type="entry name" value="Cysteine proteinases"/>
    <property type="match status" value="1"/>
</dbReference>
<dbReference type="Pfam" id="PF01841">
    <property type="entry name" value="Transglut_core"/>
    <property type="match status" value="1"/>
</dbReference>
<name>A0A3D8MB10_9ALTE</name>
<keyword evidence="4" id="KW-1185">Reference proteome</keyword>
<accession>A0A3D8MB10</accession>
<dbReference type="Pfam" id="PF11992">
    <property type="entry name" value="TgpA_N"/>
    <property type="match status" value="1"/>
</dbReference>
<keyword evidence="1" id="KW-0812">Transmembrane</keyword>
<feature type="transmembrane region" description="Helical" evidence="1">
    <location>
        <begin position="12"/>
        <end position="29"/>
    </location>
</feature>
<feature type="transmembrane region" description="Helical" evidence="1">
    <location>
        <begin position="133"/>
        <end position="152"/>
    </location>
</feature>
<evidence type="ECO:0000256" key="1">
    <source>
        <dbReference type="SAM" id="Phobius"/>
    </source>
</evidence>
<proteinExistence type="predicted"/>
<organism evidence="3 4">
    <name type="scientific">Alteromonas aestuariivivens</name>
    <dbReference type="NCBI Taxonomy" id="1938339"/>
    <lineage>
        <taxon>Bacteria</taxon>
        <taxon>Pseudomonadati</taxon>
        <taxon>Pseudomonadota</taxon>
        <taxon>Gammaproteobacteria</taxon>
        <taxon>Alteromonadales</taxon>
        <taxon>Alteromonadaceae</taxon>
        <taxon>Alteromonas/Salinimonas group</taxon>
        <taxon>Alteromonas</taxon>
    </lineage>
</organism>
<feature type="transmembrane region" description="Helical" evidence="1">
    <location>
        <begin position="559"/>
        <end position="579"/>
    </location>
</feature>
<reference evidence="4" key="1">
    <citation type="submission" date="2018-08" db="EMBL/GenBank/DDBJ databases">
        <authorList>
            <person name="Zhang J."/>
            <person name="Du Z.-J."/>
        </authorList>
    </citation>
    <scope>NUCLEOTIDE SEQUENCE [LARGE SCALE GENOMIC DNA]</scope>
    <source>
        <strain evidence="4">KCTC 52655</strain>
    </source>
</reference>
<dbReference type="PANTHER" id="PTHR42736:SF1">
    <property type="entry name" value="PROTEIN-GLUTAMINE GAMMA-GLUTAMYLTRANSFERASE"/>
    <property type="match status" value="1"/>
</dbReference>
<protein>
    <submittedName>
        <fullName evidence="3">DUF3488 domain-containing protein</fullName>
    </submittedName>
</protein>
<gene>
    <name evidence="3" type="ORF">DXV75_05935</name>
</gene>
<dbReference type="SMART" id="SM00460">
    <property type="entry name" value="TGc"/>
    <property type="match status" value="1"/>
</dbReference>
<dbReference type="InterPro" id="IPR038765">
    <property type="entry name" value="Papain-like_cys_pep_sf"/>
</dbReference>
<feature type="transmembrane region" description="Helical" evidence="1">
    <location>
        <begin position="164"/>
        <end position="182"/>
    </location>
</feature>
<dbReference type="Gene3D" id="3.10.620.30">
    <property type="match status" value="1"/>
</dbReference>
<keyword evidence="1" id="KW-1133">Transmembrane helix</keyword>
<dbReference type="InterPro" id="IPR002931">
    <property type="entry name" value="Transglutaminase-like"/>
</dbReference>
<dbReference type="InterPro" id="IPR052901">
    <property type="entry name" value="Bact_TGase-like"/>
</dbReference>